<evidence type="ECO:0000313" key="8">
    <source>
        <dbReference type="Proteomes" id="UP000799424"/>
    </source>
</evidence>
<evidence type="ECO:0000256" key="3">
    <source>
        <dbReference type="ARBA" id="ARBA00044493"/>
    </source>
</evidence>
<evidence type="ECO:0008006" key="9">
    <source>
        <dbReference type="Google" id="ProtNLM"/>
    </source>
</evidence>
<dbReference type="NCBIfam" id="TIGR00756">
    <property type="entry name" value="PPR"/>
    <property type="match status" value="1"/>
</dbReference>
<comment type="function">
    <text evidence="3">Regulates mitochondrial small subunit maturation by controlling 15S rRNA 5'-end processing. Localizes to the 5' precursor of the 15S rRNA in a position that is subsequently occupied by mS47 in the mature yeast mtSSU. Uses structure and sequence-specific RNA recognition, binding to a single-stranded region of the precursor and specifically recognizing bases -6 to -1. The exchange of Ccm1 for mS47 is coupled to the irreversible removal of precursor rRNA that is accompanied by conformational changes of the mitoribosomal proteins uS5m and mS26. These conformational changes signal completion of 5'-end rRNA processing through protection of the mature 5'-end of the 15S rRNA and stabilization of mS47. The removal of the 5' precursor together with the dissociation of Ccm1 may be catalyzed by the 5'-3' exoribonuclease Pet127. Involved in the specific removal of group I introns in mitochondrial encoded transcripts.</text>
</comment>
<feature type="repeat" description="PPR" evidence="5">
    <location>
        <begin position="449"/>
        <end position="484"/>
    </location>
</feature>
<comment type="similarity">
    <text evidence="1">Belongs to the CCM1 family.</text>
</comment>
<evidence type="ECO:0000256" key="2">
    <source>
        <dbReference type="ARBA" id="ARBA00022737"/>
    </source>
</evidence>
<evidence type="ECO:0000256" key="5">
    <source>
        <dbReference type="PROSITE-ProRule" id="PRU00708"/>
    </source>
</evidence>
<feature type="compositionally biased region" description="Basic and acidic residues" evidence="6">
    <location>
        <begin position="98"/>
        <end position="114"/>
    </location>
</feature>
<feature type="region of interest" description="Disordered" evidence="6">
    <location>
        <begin position="93"/>
        <end position="118"/>
    </location>
</feature>
<keyword evidence="2" id="KW-0677">Repeat</keyword>
<dbReference type="PROSITE" id="PS51375">
    <property type="entry name" value="PPR"/>
    <property type="match status" value="2"/>
</dbReference>
<organism evidence="7 8">
    <name type="scientific">Ophiobolus disseminans</name>
    <dbReference type="NCBI Taxonomy" id="1469910"/>
    <lineage>
        <taxon>Eukaryota</taxon>
        <taxon>Fungi</taxon>
        <taxon>Dikarya</taxon>
        <taxon>Ascomycota</taxon>
        <taxon>Pezizomycotina</taxon>
        <taxon>Dothideomycetes</taxon>
        <taxon>Pleosporomycetidae</taxon>
        <taxon>Pleosporales</taxon>
        <taxon>Pleosporineae</taxon>
        <taxon>Phaeosphaeriaceae</taxon>
        <taxon>Ophiobolus</taxon>
    </lineage>
</organism>
<dbReference type="AlphaFoldDB" id="A0A6A7AKX7"/>
<dbReference type="OrthoDB" id="1908178at2759"/>
<keyword evidence="8" id="KW-1185">Reference proteome</keyword>
<dbReference type="InterPro" id="IPR011990">
    <property type="entry name" value="TPR-like_helical_dom_sf"/>
</dbReference>
<protein>
    <recommendedName>
        <fullName evidence="9">Pentatricopeptide repeat protein</fullName>
    </recommendedName>
</protein>
<evidence type="ECO:0000313" key="7">
    <source>
        <dbReference type="EMBL" id="KAF2833916.1"/>
    </source>
</evidence>
<dbReference type="Proteomes" id="UP000799424">
    <property type="component" value="Unassembled WGS sequence"/>
</dbReference>
<reference evidence="7" key="1">
    <citation type="journal article" date="2020" name="Stud. Mycol.">
        <title>101 Dothideomycetes genomes: a test case for predicting lifestyles and emergence of pathogens.</title>
        <authorList>
            <person name="Haridas S."/>
            <person name="Albert R."/>
            <person name="Binder M."/>
            <person name="Bloem J."/>
            <person name="Labutti K."/>
            <person name="Salamov A."/>
            <person name="Andreopoulos B."/>
            <person name="Baker S."/>
            <person name="Barry K."/>
            <person name="Bills G."/>
            <person name="Bluhm B."/>
            <person name="Cannon C."/>
            <person name="Castanera R."/>
            <person name="Culley D."/>
            <person name="Daum C."/>
            <person name="Ezra D."/>
            <person name="Gonzalez J."/>
            <person name="Henrissat B."/>
            <person name="Kuo A."/>
            <person name="Liang C."/>
            <person name="Lipzen A."/>
            <person name="Lutzoni F."/>
            <person name="Magnuson J."/>
            <person name="Mondo S."/>
            <person name="Nolan M."/>
            <person name="Ohm R."/>
            <person name="Pangilinan J."/>
            <person name="Park H.-J."/>
            <person name="Ramirez L."/>
            <person name="Alfaro M."/>
            <person name="Sun H."/>
            <person name="Tritt A."/>
            <person name="Yoshinaga Y."/>
            <person name="Zwiers L.-H."/>
            <person name="Turgeon B."/>
            <person name="Goodwin S."/>
            <person name="Spatafora J."/>
            <person name="Crous P."/>
            <person name="Grigoriev I."/>
        </authorList>
    </citation>
    <scope>NUCLEOTIDE SEQUENCE</scope>
    <source>
        <strain evidence="7">CBS 113818</strain>
    </source>
</reference>
<sequence>MSLLRTLDRTSAVSNTPNARPFLTFLCPAVHSPTSKRKFSRSAIHSPPRVIKSGEHVESPFTQALVRTGSCHEHRKHLSALRNVVPYKLQHHKARRKSTWDGPEKTHFGHKPELKQSGPLKGVKQFAKKELEALVDYYGIDLDTRPEEPMVDDGPLIWNVGDAHEPWPLRENGDAAHIVRLEKLLKDDEAPHEDVFETYKKLPTPGVVYLRTETIRDLLHHLSIVERPSPLAMQRFLSILDDMKNAHIHITRPEWTSAIHLTGRAMGKVSADDLQSAIYIWRDMERRAGIKGSYVTLNVLFDVAVRAEKYSLAETFLKEMQTRRLKLHRHFRVSLIYYYGILQNGNAVRKTYQELVNASEIVDTVVMNAVIAALVRAGEPTAAEHVFERMKRLHASRRVAAPGHKFFTRTWRDRRLVGLHLTHEARRFHRINDEEALKSLQDYAPIAPDARTYGLLIRHQSGTAGNIDRVYELLREMRDRSIPFEGTIFIAIFHGFKDFGGVRYSSWTRDKLEKIWTQYIKALQEGLERTWISVLSVVAALKAFAKCTDPDRTLRAWEEIRKLWQPNEEELEDVMRILRKLTQQQDGFFDPRRPPL</sequence>
<name>A0A6A7AKX7_9PLEO</name>
<dbReference type="Gene3D" id="1.25.40.10">
    <property type="entry name" value="Tetratricopeptide repeat domain"/>
    <property type="match status" value="2"/>
</dbReference>
<dbReference type="PANTHER" id="PTHR47447:SF17">
    <property type="entry name" value="OS12G0638900 PROTEIN"/>
    <property type="match status" value="1"/>
</dbReference>
<evidence type="ECO:0000256" key="1">
    <source>
        <dbReference type="ARBA" id="ARBA00006192"/>
    </source>
</evidence>
<comment type="subunit">
    <text evidence="4">Binds to mitochondrial small subunit 15S rRNA.</text>
</comment>
<dbReference type="InterPro" id="IPR002885">
    <property type="entry name" value="PPR_rpt"/>
</dbReference>
<dbReference type="PANTHER" id="PTHR47447">
    <property type="entry name" value="OS03G0856100 PROTEIN"/>
    <property type="match status" value="1"/>
</dbReference>
<proteinExistence type="inferred from homology"/>
<accession>A0A6A7AKX7</accession>
<evidence type="ECO:0000256" key="4">
    <source>
        <dbReference type="ARBA" id="ARBA00044511"/>
    </source>
</evidence>
<dbReference type="Pfam" id="PF01535">
    <property type="entry name" value="PPR"/>
    <property type="match status" value="2"/>
</dbReference>
<dbReference type="EMBL" id="MU006216">
    <property type="protein sequence ID" value="KAF2833916.1"/>
    <property type="molecule type" value="Genomic_DNA"/>
</dbReference>
<feature type="repeat" description="PPR" evidence="5">
    <location>
        <begin position="363"/>
        <end position="397"/>
    </location>
</feature>
<gene>
    <name evidence="7" type="ORF">CC86DRAFT_16630</name>
</gene>
<evidence type="ECO:0000256" key="6">
    <source>
        <dbReference type="SAM" id="MobiDB-lite"/>
    </source>
</evidence>